<evidence type="ECO:0000256" key="2">
    <source>
        <dbReference type="ARBA" id="ARBA00034247"/>
    </source>
</evidence>
<organism evidence="4 5">
    <name type="scientific">Rubellimicrobium thermophilum DSM 16684</name>
    <dbReference type="NCBI Taxonomy" id="1123069"/>
    <lineage>
        <taxon>Bacteria</taxon>
        <taxon>Pseudomonadati</taxon>
        <taxon>Pseudomonadota</taxon>
        <taxon>Alphaproteobacteria</taxon>
        <taxon>Rhodobacterales</taxon>
        <taxon>Roseobacteraceae</taxon>
        <taxon>Rubellimicrobium</taxon>
    </lineage>
</organism>
<dbReference type="InterPro" id="IPR043128">
    <property type="entry name" value="Rev_trsase/Diguanyl_cyclase"/>
</dbReference>
<dbReference type="Pfam" id="PF00990">
    <property type="entry name" value="GGDEF"/>
    <property type="match status" value="1"/>
</dbReference>
<dbReference type="PANTHER" id="PTHR45138:SF9">
    <property type="entry name" value="DIGUANYLATE CYCLASE DGCM-RELATED"/>
    <property type="match status" value="1"/>
</dbReference>
<dbReference type="FunFam" id="3.30.70.270:FF:000001">
    <property type="entry name" value="Diguanylate cyclase domain protein"/>
    <property type="match status" value="1"/>
</dbReference>
<dbReference type="InterPro" id="IPR000160">
    <property type="entry name" value="GGDEF_dom"/>
</dbReference>
<dbReference type="InterPro" id="IPR029787">
    <property type="entry name" value="Nucleotide_cyclase"/>
</dbReference>
<comment type="catalytic activity">
    <reaction evidence="2">
        <text>2 GTP = 3',3'-c-di-GMP + 2 diphosphate</text>
        <dbReference type="Rhea" id="RHEA:24898"/>
        <dbReference type="ChEBI" id="CHEBI:33019"/>
        <dbReference type="ChEBI" id="CHEBI:37565"/>
        <dbReference type="ChEBI" id="CHEBI:58805"/>
        <dbReference type="EC" id="2.7.7.65"/>
    </reaction>
</comment>
<dbReference type="NCBIfam" id="TIGR00254">
    <property type="entry name" value="GGDEF"/>
    <property type="match status" value="1"/>
</dbReference>
<accession>S9SC45</accession>
<keyword evidence="5" id="KW-1185">Reference proteome</keyword>
<dbReference type="GO" id="GO:1902201">
    <property type="term" value="P:negative regulation of bacterial-type flagellum-dependent cell motility"/>
    <property type="evidence" value="ECO:0007669"/>
    <property type="project" value="TreeGrafter"/>
</dbReference>
<dbReference type="CDD" id="cd01949">
    <property type="entry name" value="GGDEF"/>
    <property type="match status" value="1"/>
</dbReference>
<evidence type="ECO:0000313" key="5">
    <source>
        <dbReference type="Proteomes" id="UP000015346"/>
    </source>
</evidence>
<dbReference type="SUPFAM" id="SSF55073">
    <property type="entry name" value="Nucleotide cyclase"/>
    <property type="match status" value="1"/>
</dbReference>
<proteinExistence type="predicted"/>
<reference evidence="4 5" key="1">
    <citation type="journal article" date="2013" name="Stand. Genomic Sci.">
        <title>Genome sequence of the reddish-pigmented Rubellimicrobium thermophilum type strain (DSM 16684(T)), a member of the Roseobacter clade.</title>
        <authorList>
            <person name="Fiebig A."/>
            <person name="Riedel T."/>
            <person name="Gronow S."/>
            <person name="Petersen J."/>
            <person name="Klenk H.P."/>
            <person name="Goker M."/>
        </authorList>
    </citation>
    <scope>NUCLEOTIDE SEQUENCE [LARGE SCALE GENOMIC DNA]</scope>
    <source>
        <strain evidence="4 5">DSM 16684</strain>
    </source>
</reference>
<dbReference type="SMART" id="SM00267">
    <property type="entry name" value="GGDEF"/>
    <property type="match status" value="1"/>
</dbReference>
<dbReference type="GO" id="GO:0005886">
    <property type="term" value="C:plasma membrane"/>
    <property type="evidence" value="ECO:0007669"/>
    <property type="project" value="TreeGrafter"/>
</dbReference>
<dbReference type="GO" id="GO:0043709">
    <property type="term" value="P:cell adhesion involved in single-species biofilm formation"/>
    <property type="evidence" value="ECO:0007669"/>
    <property type="project" value="TreeGrafter"/>
</dbReference>
<dbReference type="EMBL" id="AOLV01000029">
    <property type="protein sequence ID" value="EPX83814.1"/>
    <property type="molecule type" value="Genomic_DNA"/>
</dbReference>
<dbReference type="PROSITE" id="PS50887">
    <property type="entry name" value="GGDEF"/>
    <property type="match status" value="1"/>
</dbReference>
<dbReference type="HOGENOM" id="CLU_000445_11_16_5"/>
<dbReference type="PATRIC" id="fig|1123069.3.peg.2586"/>
<sequence>MQTAALALDLGADDVVTACVARDEVILRARALLRRKAQADRLRRGLRSQLEAALRDPLTGLHNRRHAEPELRRLMAEGRRTGRPLALMLVDIDHFKGVNDRHGHAAGDRVLAEVARRLRSRLRPGDLLARMGGEEFLVALPGTDAAQARAVAEGLRRAVEDCPFLLDDTPVAARRGGGWIGPEGEPAPRQVRVTLSIGVATATPADLASGLTDRGLQDRADMALYAAKNGGRNMVSVAAGAA</sequence>
<evidence type="ECO:0000313" key="4">
    <source>
        <dbReference type="EMBL" id="EPX83814.1"/>
    </source>
</evidence>
<dbReference type="Proteomes" id="UP000015346">
    <property type="component" value="Unassembled WGS sequence"/>
</dbReference>
<dbReference type="OrthoDB" id="9812260at2"/>
<evidence type="ECO:0000256" key="1">
    <source>
        <dbReference type="ARBA" id="ARBA00012528"/>
    </source>
</evidence>
<gene>
    <name evidence="4" type="ORF">ruthe_02612</name>
</gene>
<comment type="caution">
    <text evidence="4">The sequence shown here is derived from an EMBL/GenBank/DDBJ whole genome shotgun (WGS) entry which is preliminary data.</text>
</comment>
<evidence type="ECO:0000259" key="3">
    <source>
        <dbReference type="PROSITE" id="PS50887"/>
    </source>
</evidence>
<dbReference type="EC" id="2.7.7.65" evidence="1"/>
<dbReference type="InterPro" id="IPR050469">
    <property type="entry name" value="Diguanylate_Cyclase"/>
</dbReference>
<dbReference type="Gene3D" id="3.30.70.270">
    <property type="match status" value="1"/>
</dbReference>
<dbReference type="STRING" id="1123069.ruthe_02612"/>
<dbReference type="GO" id="GO:0052621">
    <property type="term" value="F:diguanylate cyclase activity"/>
    <property type="evidence" value="ECO:0007669"/>
    <property type="project" value="UniProtKB-EC"/>
</dbReference>
<dbReference type="PANTHER" id="PTHR45138">
    <property type="entry name" value="REGULATORY COMPONENTS OF SENSORY TRANSDUCTION SYSTEM"/>
    <property type="match status" value="1"/>
</dbReference>
<name>S9SC45_9RHOB</name>
<protein>
    <recommendedName>
        <fullName evidence="1">diguanylate cyclase</fullName>
        <ecNumber evidence="1">2.7.7.65</ecNumber>
    </recommendedName>
</protein>
<dbReference type="AlphaFoldDB" id="S9SC45"/>
<dbReference type="RefSeq" id="WP_021098687.1">
    <property type="nucleotide sequence ID" value="NZ_KE557323.1"/>
</dbReference>
<feature type="domain" description="GGDEF" evidence="3">
    <location>
        <begin position="83"/>
        <end position="240"/>
    </location>
</feature>